<proteinExistence type="predicted"/>
<protein>
    <submittedName>
        <fullName evidence="1">Uncharacterized protein</fullName>
    </submittedName>
</protein>
<evidence type="ECO:0000313" key="1">
    <source>
        <dbReference type="EMBL" id="SDR66052.1"/>
    </source>
</evidence>
<reference evidence="1 2" key="1">
    <citation type="submission" date="2016-10" db="EMBL/GenBank/DDBJ databases">
        <authorList>
            <person name="Varghese N."/>
            <person name="Submissions S."/>
        </authorList>
    </citation>
    <scope>NUCLEOTIDE SEQUENCE [LARGE SCALE GENOMIC DNA]</scope>
    <source>
        <strain evidence="1 2">Mar_2010_102</strain>
    </source>
</reference>
<dbReference type="Proteomes" id="UP000198858">
    <property type="component" value="Chromosome I"/>
</dbReference>
<name>A0A1H1KVM8_9FLAO</name>
<gene>
    <name evidence="1" type="ORF">SAMN04488552_0233</name>
</gene>
<dbReference type="RefSeq" id="WP_089660952.1">
    <property type="nucleotide sequence ID" value="NZ_LT629745.1"/>
</dbReference>
<dbReference type="AlphaFoldDB" id="A0A1H1KVM8"/>
<dbReference type="EMBL" id="LT629745">
    <property type="protein sequence ID" value="SDR66052.1"/>
    <property type="molecule type" value="Genomic_DNA"/>
</dbReference>
<evidence type="ECO:0000313" key="2">
    <source>
        <dbReference type="Proteomes" id="UP000198858"/>
    </source>
</evidence>
<organism evidence="1 2">
    <name type="scientific">Christiangramia echinicola</name>
    <dbReference type="NCBI Taxonomy" id="279359"/>
    <lineage>
        <taxon>Bacteria</taxon>
        <taxon>Pseudomonadati</taxon>
        <taxon>Bacteroidota</taxon>
        <taxon>Flavobacteriia</taxon>
        <taxon>Flavobacteriales</taxon>
        <taxon>Flavobacteriaceae</taxon>
        <taxon>Christiangramia</taxon>
    </lineage>
</organism>
<sequence>MRKELKFLFITLFFFTVSINISAQNSKTYKLKADFEYPSEKEKYEMWVFQGIKKLNYTLENDSTLINKDFKIIIKEYENGKLKQETLVIDTKDEPRLPKINSDFGFNLYAQNLLNYEKVAFVFDRFSNKKSFKIKEIFNDGDFSLRQINVGKDHLDFRLNEPFQIALITPPNRNPSKGELGYCQVSQGGIEIDKWYDQYKIPQFFLIYLEIG</sequence>
<accession>A0A1H1KVM8</accession>
<keyword evidence="2" id="KW-1185">Reference proteome</keyword>
<dbReference type="STRING" id="1250231.SAMN04488552_0233"/>